<dbReference type="InterPro" id="IPR050334">
    <property type="entry name" value="Molybdenum_import_ModC"/>
</dbReference>
<dbReference type="InterPro" id="IPR017871">
    <property type="entry name" value="ABC_transporter-like_CS"/>
</dbReference>
<dbReference type="Proteomes" id="UP000076603">
    <property type="component" value="Unassembled WGS sequence"/>
</dbReference>
<dbReference type="InterPro" id="IPR027417">
    <property type="entry name" value="P-loop_NTPase"/>
</dbReference>
<evidence type="ECO:0000256" key="2">
    <source>
        <dbReference type="ARBA" id="ARBA00022840"/>
    </source>
</evidence>
<name>A0A161YJY8_9CLOT</name>
<dbReference type="PANTHER" id="PTHR43514:SF1">
    <property type="entry name" value="SULFATE_THIOSULFATE IMPORT ATP-BINDING PROTEIN CYSA"/>
    <property type="match status" value="1"/>
</dbReference>
<accession>A0A161YJY8</accession>
<feature type="domain" description="ABC transporter" evidence="3">
    <location>
        <begin position="2"/>
        <end position="233"/>
    </location>
</feature>
<dbReference type="PATRIC" id="fig|1121326.3.peg.3767"/>
<dbReference type="SMART" id="SM00382">
    <property type="entry name" value="AAA"/>
    <property type="match status" value="1"/>
</dbReference>
<dbReference type="PANTHER" id="PTHR43514">
    <property type="entry name" value="ABC TRANSPORTER I FAMILY MEMBER 10"/>
    <property type="match status" value="1"/>
</dbReference>
<dbReference type="GO" id="GO:0016887">
    <property type="term" value="F:ATP hydrolysis activity"/>
    <property type="evidence" value="ECO:0007669"/>
    <property type="project" value="InterPro"/>
</dbReference>
<dbReference type="STRING" id="1121326.CLMAG_37230"/>
<dbReference type="Pfam" id="PF00005">
    <property type="entry name" value="ABC_tran"/>
    <property type="match status" value="1"/>
</dbReference>
<reference evidence="4 5" key="1">
    <citation type="submission" date="2016-04" db="EMBL/GenBank/DDBJ databases">
        <title>Genome sequence of Clostridium magnum DSM 2767.</title>
        <authorList>
            <person name="Poehlein A."/>
            <person name="Uhlig R."/>
            <person name="Fischer R."/>
            <person name="Bahl H."/>
            <person name="Daniel R."/>
        </authorList>
    </citation>
    <scope>NUCLEOTIDE SEQUENCE [LARGE SCALE GENOMIC DNA]</scope>
    <source>
        <strain evidence="4 5">DSM 2767</strain>
    </source>
</reference>
<dbReference type="Gene3D" id="3.40.50.300">
    <property type="entry name" value="P-loop containing nucleotide triphosphate hydrolases"/>
    <property type="match status" value="1"/>
</dbReference>
<keyword evidence="5" id="KW-1185">Reference proteome</keyword>
<dbReference type="SUPFAM" id="SSF52540">
    <property type="entry name" value="P-loop containing nucleoside triphosphate hydrolases"/>
    <property type="match status" value="1"/>
</dbReference>
<evidence type="ECO:0000313" key="5">
    <source>
        <dbReference type="Proteomes" id="UP000076603"/>
    </source>
</evidence>
<dbReference type="InterPro" id="IPR003439">
    <property type="entry name" value="ABC_transporter-like_ATP-bd"/>
</dbReference>
<dbReference type="RefSeq" id="WP_066625622.1">
    <property type="nucleotide sequence ID" value="NZ_FQXL01000013.1"/>
</dbReference>
<protein>
    <submittedName>
        <fullName evidence="4">Fe(3+) ions import ATP-binding protein FbpC 2</fullName>
        <ecNumber evidence="4">3.6.3.30</ecNumber>
    </submittedName>
</protein>
<keyword evidence="2 4" id="KW-0067">ATP-binding</keyword>
<sequence length="354" mass="40016">MRLYVDIEKTLPDFNLKVKFSIDQGTLGLLGASGSGKSMTLRCIAGIDTPTRGKIILNDRIFYDSENGINLPIHKRKVGFLFQNYALFPHMTIAENISFALTSLSKEEKKRVVEEKINMMQLNGLEDRFPHQLSGGQQQRAAFARALAVKPEILLLDEPFSALDNYLRSQVQRQLIDTLVDYKGATIFVSHNMDEVYRICDNLAVISKGTVTAYGFKKDIFDNPPNLTSAQLTGCKNISKTRLIGPDIVEALDWGCTLNVSKKINNETSYIGIRAHYISIVPNEDFINTFKCVVSYVIEGPFGVTVYLKGLEGEKYFQSVNLHWEISREQWLEVKDLKEPLNIHLSPEQLFLAE</sequence>
<dbReference type="InterPro" id="IPR003593">
    <property type="entry name" value="AAA+_ATPase"/>
</dbReference>
<keyword evidence="1" id="KW-0547">Nucleotide-binding</keyword>
<dbReference type="EC" id="3.6.3.30" evidence="4"/>
<dbReference type="PROSITE" id="PS00211">
    <property type="entry name" value="ABC_TRANSPORTER_1"/>
    <property type="match status" value="1"/>
</dbReference>
<evidence type="ECO:0000313" key="4">
    <source>
        <dbReference type="EMBL" id="KZL90812.1"/>
    </source>
</evidence>
<evidence type="ECO:0000259" key="3">
    <source>
        <dbReference type="PROSITE" id="PS50893"/>
    </source>
</evidence>
<comment type="caution">
    <text evidence="4">The sequence shown here is derived from an EMBL/GenBank/DDBJ whole genome shotgun (WGS) entry which is preliminary data.</text>
</comment>
<dbReference type="EMBL" id="LWAE01000004">
    <property type="protein sequence ID" value="KZL90812.1"/>
    <property type="molecule type" value="Genomic_DNA"/>
</dbReference>
<dbReference type="PROSITE" id="PS50893">
    <property type="entry name" value="ABC_TRANSPORTER_2"/>
    <property type="match status" value="1"/>
</dbReference>
<keyword evidence="4" id="KW-0378">Hydrolase</keyword>
<dbReference type="OrthoDB" id="9802264at2"/>
<dbReference type="AlphaFoldDB" id="A0A161YJY8"/>
<dbReference type="GO" id="GO:0005524">
    <property type="term" value="F:ATP binding"/>
    <property type="evidence" value="ECO:0007669"/>
    <property type="project" value="UniProtKB-KW"/>
</dbReference>
<proteinExistence type="predicted"/>
<evidence type="ECO:0000256" key="1">
    <source>
        <dbReference type="ARBA" id="ARBA00022741"/>
    </source>
</evidence>
<gene>
    <name evidence="4" type="primary">fbpC2</name>
    <name evidence="4" type="ORF">CLMAG_37230</name>
</gene>
<organism evidence="4 5">
    <name type="scientific">Clostridium magnum DSM 2767</name>
    <dbReference type="NCBI Taxonomy" id="1121326"/>
    <lineage>
        <taxon>Bacteria</taxon>
        <taxon>Bacillati</taxon>
        <taxon>Bacillota</taxon>
        <taxon>Clostridia</taxon>
        <taxon>Eubacteriales</taxon>
        <taxon>Clostridiaceae</taxon>
        <taxon>Clostridium</taxon>
    </lineage>
</organism>